<reference evidence="2 3" key="1">
    <citation type="submission" date="2016-03" db="EMBL/GenBank/DDBJ databases">
        <title>Genome sequence of Pontibacter sp. nov., of the family cytophagaceae, isolated from marine sediment of the Yellow Sea, China.</title>
        <authorList>
            <person name="Zhang G."/>
            <person name="Zhang R."/>
        </authorList>
    </citation>
    <scope>NUCLEOTIDE SEQUENCE [LARGE SCALE GENOMIC DNA]</scope>
    <source>
        <strain evidence="2 3">S10-8</strain>
    </source>
</reference>
<evidence type="ECO:0000313" key="3">
    <source>
        <dbReference type="Proteomes" id="UP000186551"/>
    </source>
</evidence>
<dbReference type="AlphaFoldDB" id="A0A1Q5PBP8"/>
<sequence>MQHIMFQLTTLGATPKRIDSNGIARLEVLIGEDALSSLEKEEFKMAWECLQEACPWSTAFQSYPYVATWYQVYKDVYVPILIRYTLAGKLTGLLALALDSQGVIVGAGAEQAEYQVWVTKPEDEEAFVSAAFREVLKQFPGAAIRLKYVPGGANLQWIYQSLYWKRHCLVRPVKQPLMGIDEDYLNAELRKKNRREKINRLKRLGHLNFERVNNADRFDEVIDELTLQYDFRKGAMFNRNLFRADPRRRQFLGLLFERGLLHTTLLTVDEKVIASNAGVIGKGWLHLQGLNTHCPTFAKYSPGILHFLFLGKQLAEEGITVFDLTPGADPYKNILATDYGTAYQLDIVGSYTKLIRGFAMHMRKHVKAGAMAVGIRQETLRMLKKKIEQFHSRAGGGKLLSSTSRKAAEVQPILLTEACSAYSVSTELPLQYCSLKDLMDYVPSKSDCTRWEFLEAAMRRLETGEKCYTWSEHNLLLSCVWVGLLAPASGKAQLDGNTVLELSYCHTSVKEKLPDFLQAIARQVQQEKPGPVYALVNARDGVYLAAPSFF</sequence>
<dbReference type="OrthoDB" id="500470at2"/>
<dbReference type="EMBL" id="LVWA01000008">
    <property type="protein sequence ID" value="OKL39552.1"/>
    <property type="molecule type" value="Genomic_DNA"/>
</dbReference>
<dbReference type="Proteomes" id="UP000186551">
    <property type="component" value="Unassembled WGS sequence"/>
</dbReference>
<comment type="caution">
    <text evidence="2">The sequence shown here is derived from an EMBL/GenBank/DDBJ whole genome shotgun (WGS) entry which is preliminary data.</text>
</comment>
<feature type="domain" description="BioF2-like acetyltransferase" evidence="1">
    <location>
        <begin position="191"/>
        <end position="332"/>
    </location>
</feature>
<dbReference type="Pfam" id="PF13480">
    <property type="entry name" value="Acetyltransf_6"/>
    <property type="match status" value="1"/>
</dbReference>
<dbReference type="STRING" id="1797110.A3841_00975"/>
<dbReference type="InterPro" id="IPR016181">
    <property type="entry name" value="Acyl_CoA_acyltransferase"/>
</dbReference>
<evidence type="ECO:0000313" key="2">
    <source>
        <dbReference type="EMBL" id="OKL39552.1"/>
    </source>
</evidence>
<gene>
    <name evidence="2" type="ORF">A3841_00975</name>
</gene>
<evidence type="ECO:0000259" key="1">
    <source>
        <dbReference type="Pfam" id="PF13480"/>
    </source>
</evidence>
<dbReference type="InterPro" id="IPR038740">
    <property type="entry name" value="BioF2-like_GNAT_dom"/>
</dbReference>
<organism evidence="2 3">
    <name type="scientific">Pontibacter flavimaris</name>
    <dbReference type="NCBI Taxonomy" id="1797110"/>
    <lineage>
        <taxon>Bacteria</taxon>
        <taxon>Pseudomonadati</taxon>
        <taxon>Bacteroidota</taxon>
        <taxon>Cytophagia</taxon>
        <taxon>Cytophagales</taxon>
        <taxon>Hymenobacteraceae</taxon>
        <taxon>Pontibacter</taxon>
    </lineage>
</organism>
<proteinExistence type="predicted"/>
<keyword evidence="3" id="KW-1185">Reference proteome</keyword>
<name>A0A1Q5PBP8_9BACT</name>
<dbReference type="SUPFAM" id="SSF55729">
    <property type="entry name" value="Acyl-CoA N-acyltransferases (Nat)"/>
    <property type="match status" value="1"/>
</dbReference>
<protein>
    <recommendedName>
        <fullName evidence="1">BioF2-like acetyltransferase domain-containing protein</fullName>
    </recommendedName>
</protein>
<accession>A0A1Q5PBP8</accession>